<protein>
    <submittedName>
        <fullName evidence="2">Uncharacterized protein</fullName>
    </submittedName>
</protein>
<feature type="compositionally biased region" description="Basic and acidic residues" evidence="1">
    <location>
        <begin position="111"/>
        <end position="130"/>
    </location>
</feature>
<evidence type="ECO:0000313" key="2">
    <source>
        <dbReference type="EMBL" id="CAK9277227.1"/>
    </source>
</evidence>
<proteinExistence type="predicted"/>
<dbReference type="EMBL" id="OZ020103">
    <property type="protein sequence ID" value="CAK9277227.1"/>
    <property type="molecule type" value="Genomic_DNA"/>
</dbReference>
<name>A0ABP0XI33_9BRYO</name>
<dbReference type="Proteomes" id="UP001497444">
    <property type="component" value="Chromosome 8"/>
</dbReference>
<keyword evidence="3" id="KW-1185">Reference proteome</keyword>
<reference evidence="2" key="1">
    <citation type="submission" date="2024-02" db="EMBL/GenBank/DDBJ databases">
        <authorList>
            <consortium name="ELIXIR-Norway"/>
            <consortium name="Elixir Norway"/>
        </authorList>
    </citation>
    <scope>NUCLEOTIDE SEQUENCE</scope>
</reference>
<evidence type="ECO:0000313" key="3">
    <source>
        <dbReference type="Proteomes" id="UP001497444"/>
    </source>
</evidence>
<evidence type="ECO:0000256" key="1">
    <source>
        <dbReference type="SAM" id="MobiDB-lite"/>
    </source>
</evidence>
<feature type="region of interest" description="Disordered" evidence="1">
    <location>
        <begin position="100"/>
        <end position="130"/>
    </location>
</feature>
<gene>
    <name evidence="2" type="ORF">CSSPJE1EN1_LOCUS22705</name>
</gene>
<organism evidence="2 3">
    <name type="scientific">Sphagnum jensenii</name>
    <dbReference type="NCBI Taxonomy" id="128206"/>
    <lineage>
        <taxon>Eukaryota</taxon>
        <taxon>Viridiplantae</taxon>
        <taxon>Streptophyta</taxon>
        <taxon>Embryophyta</taxon>
        <taxon>Bryophyta</taxon>
        <taxon>Sphagnophytina</taxon>
        <taxon>Sphagnopsida</taxon>
        <taxon>Sphagnales</taxon>
        <taxon>Sphagnaceae</taxon>
        <taxon>Sphagnum</taxon>
    </lineage>
</organism>
<accession>A0ABP0XI33</accession>
<sequence length="146" mass="16527">MLAEKTTSVSSQKKLKPLLSYMYERAGIHDFSAGICAVSGDYCIYRLIGGLQIMHLVAGNGAWELADFQPPLSILIPVTLLTLSPRQQRQELLLRSRMKTTSKMGGPPWTKTERTRSAQKTRTDPLTENDRIRSTSEIRTRLFWNS</sequence>